<dbReference type="OrthoDB" id="350307at2"/>
<accession>A0A5S4GNI3</accession>
<dbReference type="InterPro" id="IPR036259">
    <property type="entry name" value="MFS_trans_sf"/>
</dbReference>
<feature type="transmembrane region" description="Helical" evidence="1">
    <location>
        <begin position="353"/>
        <end position="375"/>
    </location>
</feature>
<keyword evidence="1" id="KW-1133">Transmembrane helix</keyword>
<feature type="transmembrane region" description="Helical" evidence="1">
    <location>
        <begin position="157"/>
        <end position="177"/>
    </location>
</feature>
<feature type="transmembrane region" description="Helical" evidence="1">
    <location>
        <begin position="7"/>
        <end position="26"/>
    </location>
</feature>
<feature type="transmembrane region" description="Helical" evidence="1">
    <location>
        <begin position="132"/>
        <end position="151"/>
    </location>
</feature>
<evidence type="ECO:0000313" key="2">
    <source>
        <dbReference type="EMBL" id="TMR34487.1"/>
    </source>
</evidence>
<feature type="transmembrane region" description="Helical" evidence="1">
    <location>
        <begin position="295"/>
        <end position="314"/>
    </location>
</feature>
<dbReference type="PANTHER" id="PTHR23530">
    <property type="entry name" value="TRANSPORT PROTEIN-RELATED"/>
    <property type="match status" value="1"/>
</dbReference>
<keyword evidence="1" id="KW-0812">Transmembrane</keyword>
<feature type="transmembrane region" description="Helical" evidence="1">
    <location>
        <begin position="245"/>
        <end position="264"/>
    </location>
</feature>
<dbReference type="PANTHER" id="PTHR23530:SF1">
    <property type="entry name" value="PERMEASE, MAJOR FACILITATOR SUPERFAMILY-RELATED"/>
    <property type="match status" value="1"/>
</dbReference>
<feature type="transmembrane region" description="Helical" evidence="1">
    <location>
        <begin position="271"/>
        <end position="289"/>
    </location>
</feature>
<feature type="transmembrane region" description="Helical" evidence="1">
    <location>
        <begin position="208"/>
        <end position="225"/>
    </location>
</feature>
<dbReference type="SUPFAM" id="SSF103473">
    <property type="entry name" value="MFS general substrate transporter"/>
    <property type="match status" value="1"/>
</dbReference>
<dbReference type="Pfam" id="PF07690">
    <property type="entry name" value="MFS_1"/>
    <property type="match status" value="1"/>
</dbReference>
<dbReference type="InterPro" id="IPR011701">
    <property type="entry name" value="MFS"/>
</dbReference>
<dbReference type="EMBL" id="VCKX01000044">
    <property type="protein sequence ID" value="TMR34487.1"/>
    <property type="molecule type" value="Genomic_DNA"/>
</dbReference>
<dbReference type="RefSeq" id="WP_138690649.1">
    <property type="nucleotide sequence ID" value="NZ_JBHSAZ010000006.1"/>
</dbReference>
<keyword evidence="1" id="KW-0472">Membrane</keyword>
<dbReference type="AlphaFoldDB" id="A0A5S4GNI3"/>
<comment type="caution">
    <text evidence="2">The sequence shown here is derived from an EMBL/GenBank/DDBJ whole genome shotgun (WGS) entry which is preliminary data.</text>
</comment>
<dbReference type="GO" id="GO:0022857">
    <property type="term" value="F:transmembrane transporter activity"/>
    <property type="evidence" value="ECO:0007669"/>
    <property type="project" value="InterPro"/>
</dbReference>
<protein>
    <submittedName>
        <fullName evidence="2">MFS transporter</fullName>
    </submittedName>
</protein>
<reference evidence="2 3" key="1">
    <citation type="submission" date="2019-05" db="EMBL/GenBank/DDBJ databases">
        <title>Draft genome sequence of Nonomuraea zeae DSM 100528.</title>
        <authorList>
            <person name="Saricaoglu S."/>
            <person name="Isik K."/>
        </authorList>
    </citation>
    <scope>NUCLEOTIDE SEQUENCE [LARGE SCALE GENOMIC DNA]</scope>
    <source>
        <strain evidence="2 3">DSM 100528</strain>
    </source>
</reference>
<feature type="transmembrane region" description="Helical" evidence="1">
    <location>
        <begin position="38"/>
        <end position="58"/>
    </location>
</feature>
<feature type="transmembrane region" description="Helical" evidence="1">
    <location>
        <begin position="65"/>
        <end position="84"/>
    </location>
</feature>
<dbReference type="Gene3D" id="1.20.1250.20">
    <property type="entry name" value="MFS general substrate transporter like domains"/>
    <property type="match status" value="2"/>
</dbReference>
<proteinExistence type="predicted"/>
<sequence length="391" mass="40311">MLVKKLYVYAFLGEFILLYPVYTLLFTDAGLSVAETSSLFVIWSVTGMVLEVPSGAWADTVSRRLILCLGPLLAGLGFALWILFPSYWAFALGFVLWGAEGALVSGAYEALAYEELERHGQAGRYATVMGRATSISLVADAAAIGLAVPVFAAGGYLAVGAASVLACVLCAAFALTLPEHRPAGAGAGGGYLATLRAGVALARTDRRVLHALLLVTAVTAIWGALEEYVPFLGAEAGVAKTTIPLLVLLVWIGATAGGLLSGVAERMPARLYALTVALAALAMAAGALSGHPAGFLLIALAFGAFQLAGVVAGARLQERISGPARATVTSVAGLGTNLVTLAVYTAYAAASGYASHGATFALLVLPYALIALVIARPSPRTRTERARELDQ</sequence>
<keyword evidence="3" id="KW-1185">Reference proteome</keyword>
<organism evidence="2 3">
    <name type="scientific">Nonomuraea zeae</name>
    <dbReference type="NCBI Taxonomy" id="1642303"/>
    <lineage>
        <taxon>Bacteria</taxon>
        <taxon>Bacillati</taxon>
        <taxon>Actinomycetota</taxon>
        <taxon>Actinomycetes</taxon>
        <taxon>Streptosporangiales</taxon>
        <taxon>Streptosporangiaceae</taxon>
        <taxon>Nonomuraea</taxon>
    </lineage>
</organism>
<feature type="transmembrane region" description="Helical" evidence="1">
    <location>
        <begin position="90"/>
        <end position="111"/>
    </location>
</feature>
<dbReference type="InterPro" id="IPR053160">
    <property type="entry name" value="MFS_DHA3_Transporter"/>
</dbReference>
<gene>
    <name evidence="2" type="ORF">ETD85_16820</name>
</gene>
<dbReference type="Proteomes" id="UP000306628">
    <property type="component" value="Unassembled WGS sequence"/>
</dbReference>
<evidence type="ECO:0000256" key="1">
    <source>
        <dbReference type="SAM" id="Phobius"/>
    </source>
</evidence>
<evidence type="ECO:0000313" key="3">
    <source>
        <dbReference type="Proteomes" id="UP000306628"/>
    </source>
</evidence>
<name>A0A5S4GNI3_9ACTN</name>
<feature type="transmembrane region" description="Helical" evidence="1">
    <location>
        <begin position="326"/>
        <end position="347"/>
    </location>
</feature>